<accession>A0A3D9S162</accession>
<dbReference type="Pfam" id="PF01408">
    <property type="entry name" value="GFO_IDH_MocA"/>
    <property type="match status" value="1"/>
</dbReference>
<dbReference type="InterPro" id="IPR055170">
    <property type="entry name" value="GFO_IDH_MocA-like_dom"/>
</dbReference>
<organism evidence="3 4">
    <name type="scientific">Paenibacillus taihuensis</name>
    <dbReference type="NCBI Taxonomy" id="1156355"/>
    <lineage>
        <taxon>Bacteria</taxon>
        <taxon>Bacillati</taxon>
        <taxon>Bacillota</taxon>
        <taxon>Bacilli</taxon>
        <taxon>Bacillales</taxon>
        <taxon>Paenibacillaceae</taxon>
        <taxon>Paenibacillus</taxon>
    </lineage>
</organism>
<dbReference type="Gene3D" id="3.30.360.10">
    <property type="entry name" value="Dihydrodipicolinate Reductase, domain 2"/>
    <property type="match status" value="1"/>
</dbReference>
<protein>
    <submittedName>
        <fullName evidence="3">Putative dehydrogenase</fullName>
    </submittedName>
</protein>
<evidence type="ECO:0000313" key="3">
    <source>
        <dbReference type="EMBL" id="REE83881.1"/>
    </source>
</evidence>
<evidence type="ECO:0000259" key="2">
    <source>
        <dbReference type="Pfam" id="PF22725"/>
    </source>
</evidence>
<dbReference type="InterPro" id="IPR036291">
    <property type="entry name" value="NAD(P)-bd_dom_sf"/>
</dbReference>
<evidence type="ECO:0000313" key="4">
    <source>
        <dbReference type="Proteomes" id="UP000256304"/>
    </source>
</evidence>
<evidence type="ECO:0000259" key="1">
    <source>
        <dbReference type="Pfam" id="PF01408"/>
    </source>
</evidence>
<comment type="caution">
    <text evidence="3">The sequence shown here is derived from an EMBL/GenBank/DDBJ whole genome shotgun (WGS) entry which is preliminary data.</text>
</comment>
<proteinExistence type="predicted"/>
<name>A0A3D9S162_9BACL</name>
<dbReference type="InterPro" id="IPR000683">
    <property type="entry name" value="Gfo/Idh/MocA-like_OxRdtase_N"/>
</dbReference>
<dbReference type="Proteomes" id="UP000256304">
    <property type="component" value="Unassembled WGS sequence"/>
</dbReference>
<feature type="domain" description="Gfo/Idh/MocA-like oxidoreductase N-terminal" evidence="1">
    <location>
        <begin position="4"/>
        <end position="121"/>
    </location>
</feature>
<dbReference type="PANTHER" id="PTHR43377:SF1">
    <property type="entry name" value="BILIVERDIN REDUCTASE A"/>
    <property type="match status" value="1"/>
</dbReference>
<feature type="domain" description="GFO/IDH/MocA-like oxidoreductase" evidence="2">
    <location>
        <begin position="136"/>
        <end position="254"/>
    </location>
</feature>
<reference evidence="3 4" key="1">
    <citation type="submission" date="2018-08" db="EMBL/GenBank/DDBJ databases">
        <title>Genomic Encyclopedia of Type Strains, Phase III (KMG-III): the genomes of soil and plant-associated and newly described type strains.</title>
        <authorList>
            <person name="Whitman W."/>
        </authorList>
    </citation>
    <scope>NUCLEOTIDE SEQUENCE [LARGE SCALE GENOMIC DNA]</scope>
    <source>
        <strain evidence="3 4">CGMCC 1.10966</strain>
    </source>
</reference>
<dbReference type="Pfam" id="PF22725">
    <property type="entry name" value="GFO_IDH_MocA_C3"/>
    <property type="match status" value="1"/>
</dbReference>
<dbReference type="InterPro" id="IPR051450">
    <property type="entry name" value="Gfo/Idh/MocA_Oxidoreductases"/>
</dbReference>
<gene>
    <name evidence="3" type="ORF">A8990_11660</name>
</gene>
<dbReference type="GO" id="GO:0000166">
    <property type="term" value="F:nucleotide binding"/>
    <property type="evidence" value="ECO:0007669"/>
    <property type="project" value="InterPro"/>
</dbReference>
<dbReference type="SUPFAM" id="SSF55347">
    <property type="entry name" value="Glyceraldehyde-3-phosphate dehydrogenase-like, C-terminal domain"/>
    <property type="match status" value="1"/>
</dbReference>
<dbReference type="EMBL" id="QTTN01000016">
    <property type="protein sequence ID" value="REE83881.1"/>
    <property type="molecule type" value="Genomic_DNA"/>
</dbReference>
<keyword evidence="4" id="KW-1185">Reference proteome</keyword>
<dbReference type="Gene3D" id="3.40.50.720">
    <property type="entry name" value="NAD(P)-binding Rossmann-like Domain"/>
    <property type="match status" value="1"/>
</dbReference>
<dbReference type="SUPFAM" id="SSF51735">
    <property type="entry name" value="NAD(P)-binding Rossmann-fold domains"/>
    <property type="match status" value="1"/>
</dbReference>
<dbReference type="AlphaFoldDB" id="A0A3D9S162"/>
<dbReference type="RefSeq" id="WP_245996030.1">
    <property type="nucleotide sequence ID" value="NZ_QTTN01000016.1"/>
</dbReference>
<sequence length="330" mass="36649">MTKIRTAAVGLGVMGQNMIRNNLFKYPDDIELVAVCESNEDALRKFAEANPSVRTYNDYQQLLDKEQGIELLYIAVPPSKHHEVVLAAISKRIHVFCEKPLANSLEEAKEMLDAATGAGVLHAIHFMMPLFPSSVKLQRLLAEGAIGQVTSIDLILEFPQWPRAWQNNPWIASRREGGFILEVGIHWIHLIHKIFGPITHVRSNVNYPADANASEIEAEATLTLHNNVNIQLTGTTKAEKERVSMVIHGEQGVLALENWGDLFMGEAEGSLQPVPADEADNQLPVISHIIRKLKGEQSTIFDFNDGYRAQLVLEALRNPADGTISIDPNE</sequence>
<dbReference type="PANTHER" id="PTHR43377">
    <property type="entry name" value="BILIVERDIN REDUCTASE A"/>
    <property type="match status" value="1"/>
</dbReference>